<sequence>MPEVPLFHAGAFGLGVRYVPHDTGIELEFWQSAPRAYTRTAFPTTGTIEVGYEHRTETYSTDYAVTHVAAESSVAFFVVGHPVREHAGERVADQGTTVIERWEVVPSRGMPYLEAHVDHRPLGTPQTELALHLRCGDGVLSPLRSIPRPHIDRRPIGTFDFDVAALAADPDGRYLIVANMDLAVLQLDLTTLPVALQLLVAPGAVSGIDGWWSISRLRGSDGVKRFELFAPPTRTFLEGAVLVLRDPENDGVLDIGTATDNVLHTELTYDEREQTDYVSYDIELFD</sequence>
<organism evidence="1 2">
    <name type="scientific">Rohdeia mirabilis</name>
    <dbReference type="NCBI Taxonomy" id="2528008"/>
    <lineage>
        <taxon>Bacteria</taxon>
        <taxon>Pseudomonadati</taxon>
        <taxon>Planctomycetota</taxon>
        <taxon>Planctomycetia</taxon>
        <taxon>Planctomycetia incertae sedis</taxon>
        <taxon>Rohdeia</taxon>
    </lineage>
</organism>
<dbReference type="AlphaFoldDB" id="A0A518CUQ2"/>
<evidence type="ECO:0000313" key="1">
    <source>
        <dbReference type="EMBL" id="QDU82956.1"/>
    </source>
</evidence>
<evidence type="ECO:0000313" key="2">
    <source>
        <dbReference type="Proteomes" id="UP000319342"/>
    </source>
</evidence>
<accession>A0A518CUQ2</accession>
<dbReference type="EMBL" id="CP036290">
    <property type="protein sequence ID" value="QDU82956.1"/>
    <property type="molecule type" value="Genomic_DNA"/>
</dbReference>
<dbReference type="Proteomes" id="UP000319342">
    <property type="component" value="Chromosome"/>
</dbReference>
<protein>
    <submittedName>
        <fullName evidence="1">Uncharacterized protein</fullName>
    </submittedName>
</protein>
<reference evidence="1 2" key="1">
    <citation type="submission" date="2019-02" db="EMBL/GenBank/DDBJ databases">
        <title>Deep-cultivation of Planctomycetes and their phenomic and genomic characterization uncovers novel biology.</title>
        <authorList>
            <person name="Wiegand S."/>
            <person name="Jogler M."/>
            <person name="Boedeker C."/>
            <person name="Pinto D."/>
            <person name="Vollmers J."/>
            <person name="Rivas-Marin E."/>
            <person name="Kohn T."/>
            <person name="Peeters S.H."/>
            <person name="Heuer A."/>
            <person name="Rast P."/>
            <person name="Oberbeckmann S."/>
            <person name="Bunk B."/>
            <person name="Jeske O."/>
            <person name="Meyerdierks A."/>
            <person name="Storesund J.E."/>
            <person name="Kallscheuer N."/>
            <person name="Luecker S."/>
            <person name="Lage O.M."/>
            <person name="Pohl T."/>
            <person name="Merkel B.J."/>
            <person name="Hornburger P."/>
            <person name="Mueller R.-W."/>
            <person name="Bruemmer F."/>
            <person name="Labrenz M."/>
            <person name="Spormann A.M."/>
            <person name="Op den Camp H."/>
            <person name="Overmann J."/>
            <person name="Amann R."/>
            <person name="Jetten M.S.M."/>
            <person name="Mascher T."/>
            <person name="Medema M.H."/>
            <person name="Devos D.P."/>
            <person name="Kaster A.-K."/>
            <person name="Ovreas L."/>
            <person name="Rohde M."/>
            <person name="Galperin M.Y."/>
            <person name="Jogler C."/>
        </authorList>
    </citation>
    <scope>NUCLEOTIDE SEQUENCE [LARGE SCALE GENOMIC DNA]</scope>
    <source>
        <strain evidence="1 2">Pla163</strain>
    </source>
</reference>
<name>A0A518CUQ2_9BACT</name>
<proteinExistence type="predicted"/>
<keyword evidence="2" id="KW-1185">Reference proteome</keyword>
<gene>
    <name evidence="1" type="ORF">Pla163_00510</name>
</gene>